<dbReference type="RefSeq" id="WP_344733494.1">
    <property type="nucleotide sequence ID" value="NZ_BAAAZH010000014.1"/>
</dbReference>
<feature type="transmembrane region" description="Helical" evidence="1">
    <location>
        <begin position="126"/>
        <end position="149"/>
    </location>
</feature>
<comment type="caution">
    <text evidence="2">The sequence shown here is derived from an EMBL/GenBank/DDBJ whole genome shotgun (WGS) entry which is preliminary data.</text>
</comment>
<sequence>MYGLDRTASLTLLLGVPLVTLAASTGCEGPLQSRLVYRPDYDRSGELFGTGVAPYLMLLALVGTIPALLTLVGLVVAAIRGVSWTTVLLLDLPWIGVGLWVLITGLVTDASDAAAYTPASLHEHRIATAVILAVYLALLIALAILGLALSRRAARTQPT</sequence>
<dbReference type="Proteomes" id="UP001501495">
    <property type="component" value="Unassembled WGS sequence"/>
</dbReference>
<evidence type="ECO:0000313" key="2">
    <source>
        <dbReference type="EMBL" id="GAA4119771.1"/>
    </source>
</evidence>
<dbReference type="EMBL" id="BAAAZH010000014">
    <property type="protein sequence ID" value="GAA4119771.1"/>
    <property type="molecule type" value="Genomic_DNA"/>
</dbReference>
<protein>
    <submittedName>
        <fullName evidence="2">Uncharacterized protein</fullName>
    </submittedName>
</protein>
<organism evidence="2 3">
    <name type="scientific">Nocardioides fonticola</name>
    <dbReference type="NCBI Taxonomy" id="450363"/>
    <lineage>
        <taxon>Bacteria</taxon>
        <taxon>Bacillati</taxon>
        <taxon>Actinomycetota</taxon>
        <taxon>Actinomycetes</taxon>
        <taxon>Propionibacteriales</taxon>
        <taxon>Nocardioidaceae</taxon>
        <taxon>Nocardioides</taxon>
    </lineage>
</organism>
<evidence type="ECO:0000256" key="1">
    <source>
        <dbReference type="SAM" id="Phobius"/>
    </source>
</evidence>
<keyword evidence="1" id="KW-0812">Transmembrane</keyword>
<gene>
    <name evidence="2" type="ORF">GCM10022215_22670</name>
</gene>
<feature type="transmembrane region" description="Helical" evidence="1">
    <location>
        <begin position="86"/>
        <end position="106"/>
    </location>
</feature>
<accession>A0ABP7XJ40</accession>
<reference evidence="3" key="1">
    <citation type="journal article" date="2019" name="Int. J. Syst. Evol. Microbiol.">
        <title>The Global Catalogue of Microorganisms (GCM) 10K type strain sequencing project: providing services to taxonomists for standard genome sequencing and annotation.</title>
        <authorList>
            <consortium name="The Broad Institute Genomics Platform"/>
            <consortium name="The Broad Institute Genome Sequencing Center for Infectious Disease"/>
            <person name="Wu L."/>
            <person name="Ma J."/>
        </authorList>
    </citation>
    <scope>NUCLEOTIDE SEQUENCE [LARGE SCALE GENOMIC DNA]</scope>
    <source>
        <strain evidence="3">JCM 16703</strain>
    </source>
</reference>
<keyword evidence="1" id="KW-0472">Membrane</keyword>
<keyword evidence="3" id="KW-1185">Reference proteome</keyword>
<dbReference type="PROSITE" id="PS51257">
    <property type="entry name" value="PROKAR_LIPOPROTEIN"/>
    <property type="match status" value="1"/>
</dbReference>
<proteinExistence type="predicted"/>
<keyword evidence="1" id="KW-1133">Transmembrane helix</keyword>
<name>A0ABP7XJ40_9ACTN</name>
<feature type="transmembrane region" description="Helical" evidence="1">
    <location>
        <begin position="55"/>
        <end position="79"/>
    </location>
</feature>
<evidence type="ECO:0000313" key="3">
    <source>
        <dbReference type="Proteomes" id="UP001501495"/>
    </source>
</evidence>